<evidence type="ECO:0000313" key="3">
    <source>
        <dbReference type="Proteomes" id="UP000092573"/>
    </source>
</evidence>
<keyword evidence="1" id="KW-1133">Transmembrane helix</keyword>
<dbReference type="RefSeq" id="WP_068699466.1">
    <property type="nucleotide sequence ID" value="NZ_CP014167.1"/>
</dbReference>
<protein>
    <recommendedName>
        <fullName evidence="4">DUF2334 domain-containing protein</fullName>
    </recommendedName>
</protein>
<dbReference type="InterPro" id="IPR018763">
    <property type="entry name" value="DUF2334"/>
</dbReference>
<reference evidence="2 3" key="1">
    <citation type="submission" date="2016-01" db="EMBL/GenBank/DDBJ databases">
        <title>Complete Genome Sequence of Paenibacillus yonginensis DCY84, a novel Plant Growth-Promoting Bacteria with Elicitation of Induced Systemic Resistance.</title>
        <authorList>
            <person name="Kim Y.J."/>
            <person name="Yang D.C."/>
            <person name="Sukweenadhi J."/>
        </authorList>
    </citation>
    <scope>NUCLEOTIDE SEQUENCE [LARGE SCALE GENOMIC DNA]</scope>
    <source>
        <strain evidence="2 3">DCY84</strain>
    </source>
</reference>
<dbReference type="EMBL" id="CP014167">
    <property type="protein sequence ID" value="ANS76626.1"/>
    <property type="molecule type" value="Genomic_DNA"/>
</dbReference>
<proteinExistence type="predicted"/>
<keyword evidence="3" id="KW-1185">Reference proteome</keyword>
<gene>
    <name evidence="2" type="ORF">AWM70_20275</name>
</gene>
<keyword evidence="1" id="KW-0812">Transmembrane</keyword>
<organism evidence="2 3">
    <name type="scientific">Paenibacillus yonginensis</name>
    <dbReference type="NCBI Taxonomy" id="1462996"/>
    <lineage>
        <taxon>Bacteria</taxon>
        <taxon>Bacillati</taxon>
        <taxon>Bacillota</taxon>
        <taxon>Bacilli</taxon>
        <taxon>Bacillales</taxon>
        <taxon>Paenibacillaceae</taxon>
        <taxon>Paenibacillus</taxon>
    </lineage>
</organism>
<feature type="transmembrane region" description="Helical" evidence="1">
    <location>
        <begin position="510"/>
        <end position="529"/>
    </location>
</feature>
<sequence length="547" mass="59966">MNRNGNSIKVVQLLLLTLLLLPNVWPEFSAKAESAPAAAASSAEAAASEVPAESPVLLVYDSLGAGTPQQGGIAALDRLIAAFGAAAEQVSLDDYKAGMLQGFGKVIRVVNLEPGTAGLEQEGQSAFLQDLQSYTGDVLQIGGQPPEPERSRLGIKTNIARQQPVHLTAAGGLDTTFNVKQMIYMTAGTGETYGSLTLESVQGHFPYSLQSGHYTYVPYFEAGSGNMQVMAGVLKHWFRQDRPGRAYLLIKEIYPFSDLSLLETMADKLYQAGIPFIASVRPVFSHTEYPAMQRYLETIKYLQARGGSILVHVPEVLAGVQSRKDELYADMEGFIDLLINAEVAPLGVGAEQYWAHDGEYTGKGLSFFDSSVLFPDVKAVPKEPLPVQRSFRSALFSVTMEDLRQSYGDSPVQELPVNTAVTYDFPDRADGLTALLEELKASWVTLADYKDLDHEVKTQSHVAQSRKGAVILNGETLNPNYSGSKVSRDYEYVQHAKTSFRKLFQVQNTFFMVIIAFSLIVFGGLLLVGRRLYRRKFLKRDSESSSG</sequence>
<evidence type="ECO:0008006" key="4">
    <source>
        <dbReference type="Google" id="ProtNLM"/>
    </source>
</evidence>
<dbReference type="AlphaFoldDB" id="A0A1B1N5D4"/>
<evidence type="ECO:0000313" key="2">
    <source>
        <dbReference type="EMBL" id="ANS76626.1"/>
    </source>
</evidence>
<keyword evidence="1" id="KW-0472">Membrane</keyword>
<evidence type="ECO:0000256" key="1">
    <source>
        <dbReference type="SAM" id="Phobius"/>
    </source>
</evidence>
<dbReference type="Pfam" id="PF10096">
    <property type="entry name" value="DUF2334"/>
    <property type="match status" value="1"/>
</dbReference>
<dbReference type="KEGG" id="pyg:AWM70_20275"/>
<accession>A0A1B1N5D4</accession>
<dbReference type="OrthoDB" id="1779709at2"/>
<dbReference type="STRING" id="1462996.AWM70_20275"/>
<dbReference type="Proteomes" id="UP000092573">
    <property type="component" value="Chromosome"/>
</dbReference>
<name>A0A1B1N5D4_9BACL</name>